<dbReference type="AlphaFoldDB" id="A0AA36GE62"/>
<proteinExistence type="predicted"/>
<evidence type="ECO:0000313" key="2">
    <source>
        <dbReference type="EMBL" id="CAJ0590962.1"/>
    </source>
</evidence>
<protein>
    <submittedName>
        <fullName evidence="2">Uncharacterized protein</fullName>
    </submittedName>
</protein>
<accession>A0AA36GE62</accession>
<gene>
    <name evidence="2" type="ORF">CYNAS_LOCUS2945</name>
</gene>
<comment type="caution">
    <text evidence="2">The sequence shown here is derived from an EMBL/GenBank/DDBJ whole genome shotgun (WGS) entry which is preliminary data.</text>
</comment>
<reference evidence="2" key="1">
    <citation type="submission" date="2023-07" db="EMBL/GenBank/DDBJ databases">
        <authorList>
            <consortium name="CYATHOMIX"/>
        </authorList>
    </citation>
    <scope>NUCLEOTIDE SEQUENCE</scope>
    <source>
        <strain evidence="2">N/A</strain>
    </source>
</reference>
<keyword evidence="1" id="KW-0732">Signal</keyword>
<sequence>MSLRFVVFATLFAPSVASGFGNMTAVEFCQNSLHEPQIKYRQTLATYFGFARVKYGKLENMTWFEPRAYEAQLCFSVKTPDCVPVNYTEQTSAEAIAVKAAKTYDARLAEVSDADILKNWVQM</sequence>
<evidence type="ECO:0000256" key="1">
    <source>
        <dbReference type="SAM" id="SignalP"/>
    </source>
</evidence>
<feature type="signal peptide" evidence="1">
    <location>
        <begin position="1"/>
        <end position="19"/>
    </location>
</feature>
<feature type="chain" id="PRO_5041343739" evidence="1">
    <location>
        <begin position="20"/>
        <end position="123"/>
    </location>
</feature>
<dbReference type="EMBL" id="CATQJL010000001">
    <property type="protein sequence ID" value="CAJ0590962.1"/>
    <property type="molecule type" value="Genomic_DNA"/>
</dbReference>
<evidence type="ECO:0000313" key="3">
    <source>
        <dbReference type="Proteomes" id="UP001176961"/>
    </source>
</evidence>
<organism evidence="2 3">
    <name type="scientific">Cylicocyclus nassatus</name>
    <name type="common">Nematode worm</name>
    <dbReference type="NCBI Taxonomy" id="53992"/>
    <lineage>
        <taxon>Eukaryota</taxon>
        <taxon>Metazoa</taxon>
        <taxon>Ecdysozoa</taxon>
        <taxon>Nematoda</taxon>
        <taxon>Chromadorea</taxon>
        <taxon>Rhabditida</taxon>
        <taxon>Rhabditina</taxon>
        <taxon>Rhabditomorpha</taxon>
        <taxon>Strongyloidea</taxon>
        <taxon>Strongylidae</taxon>
        <taxon>Cylicocyclus</taxon>
    </lineage>
</organism>
<keyword evidence="3" id="KW-1185">Reference proteome</keyword>
<name>A0AA36GE62_CYLNA</name>
<dbReference type="Proteomes" id="UP001176961">
    <property type="component" value="Unassembled WGS sequence"/>
</dbReference>